<organism evidence="2 3">
    <name type="scientific">Pseudonocardia alaniniphila</name>
    <dbReference type="NCBI Taxonomy" id="75291"/>
    <lineage>
        <taxon>Bacteria</taxon>
        <taxon>Bacillati</taxon>
        <taxon>Actinomycetota</taxon>
        <taxon>Actinomycetes</taxon>
        <taxon>Pseudonocardiales</taxon>
        <taxon>Pseudonocardiaceae</taxon>
        <taxon>Pseudonocardia</taxon>
    </lineage>
</organism>
<dbReference type="PANTHER" id="PTHR14859:SF15">
    <property type="entry name" value="ENDONUCLEASE_EXONUCLEASE_PHOSPHATASE DOMAIN-CONTAINING PROTEIN"/>
    <property type="match status" value="1"/>
</dbReference>
<dbReference type="SUPFAM" id="SSF56219">
    <property type="entry name" value="DNase I-like"/>
    <property type="match status" value="1"/>
</dbReference>
<dbReference type="RefSeq" id="WP_241039114.1">
    <property type="nucleotide sequence ID" value="NZ_BAAAJF010000055.1"/>
</dbReference>
<dbReference type="InterPro" id="IPR051916">
    <property type="entry name" value="GPI-anchor_lipid_remodeler"/>
</dbReference>
<evidence type="ECO:0000313" key="2">
    <source>
        <dbReference type="EMBL" id="MCH6168477.1"/>
    </source>
</evidence>
<dbReference type="GO" id="GO:0004519">
    <property type="term" value="F:endonuclease activity"/>
    <property type="evidence" value="ECO:0007669"/>
    <property type="project" value="UniProtKB-KW"/>
</dbReference>
<dbReference type="EMBL" id="JAKXMK010000019">
    <property type="protein sequence ID" value="MCH6168477.1"/>
    <property type="molecule type" value="Genomic_DNA"/>
</dbReference>
<keyword evidence="2" id="KW-0378">Hydrolase</keyword>
<proteinExistence type="predicted"/>
<dbReference type="InterPro" id="IPR036691">
    <property type="entry name" value="Endo/exonu/phosph_ase_sf"/>
</dbReference>
<comment type="caution">
    <text evidence="2">The sequence shown here is derived from an EMBL/GenBank/DDBJ whole genome shotgun (WGS) entry which is preliminary data.</text>
</comment>
<evidence type="ECO:0000313" key="3">
    <source>
        <dbReference type="Proteomes" id="UP001299970"/>
    </source>
</evidence>
<accession>A0ABS9TIW0</accession>
<gene>
    <name evidence="2" type="ORF">MMF94_22520</name>
</gene>
<dbReference type="InterPro" id="IPR005135">
    <property type="entry name" value="Endo/exonuclease/phosphatase"/>
</dbReference>
<dbReference type="PANTHER" id="PTHR14859">
    <property type="entry name" value="CALCOFLUOR WHITE HYPERSENSITIVE PROTEIN PRECURSOR"/>
    <property type="match status" value="1"/>
</dbReference>
<reference evidence="2 3" key="1">
    <citation type="submission" date="2022-03" db="EMBL/GenBank/DDBJ databases">
        <title>Pseudonocardia alaer sp. nov., a novel actinomycete isolated from reed forest soil.</title>
        <authorList>
            <person name="Wang L."/>
        </authorList>
    </citation>
    <scope>NUCLEOTIDE SEQUENCE [LARGE SCALE GENOMIC DNA]</scope>
    <source>
        <strain evidence="2 3">Y-16303</strain>
    </source>
</reference>
<protein>
    <submittedName>
        <fullName evidence="2">Endonuclease/exonuclease/phosphatase family protein</fullName>
    </submittedName>
</protein>
<keyword evidence="3" id="KW-1185">Reference proteome</keyword>
<feature type="domain" description="Endonuclease/exonuclease/phosphatase" evidence="1">
    <location>
        <begin position="4"/>
        <end position="283"/>
    </location>
</feature>
<dbReference type="Pfam" id="PF03372">
    <property type="entry name" value="Exo_endo_phos"/>
    <property type="match status" value="1"/>
</dbReference>
<evidence type="ECO:0000259" key="1">
    <source>
        <dbReference type="Pfam" id="PF03372"/>
    </source>
</evidence>
<sequence>MRVVTYNIQFGRGRDGRYDVDRTAQALEGADIVGLQEAEAYWDRSGNIHQVEHIAAALGDYHFVYGATIDIHKTVAGVHRRRQFGNAVLSRWPILTTRTFLFPKLSPRNAHSIQRGLTEATIETPLGVVRVYTSHFSHLCTEERIQHAQLSLDIHRRAAADGTVSSGTAITDNARIDPSWNESPLPAVPASAILMGDLNFTPDDPPYSLLAGPRSSGYGRLVRPDGFVDTWTAAGNREEDGPTLYRDMSTKRGIRIDYILATPDLAERVKSAEVLTDTEASDHQPVATTFAE</sequence>
<keyword evidence="2" id="KW-0540">Nuclease</keyword>
<keyword evidence="2" id="KW-0255">Endonuclease</keyword>
<dbReference type="Proteomes" id="UP001299970">
    <property type="component" value="Unassembled WGS sequence"/>
</dbReference>
<dbReference type="Gene3D" id="3.60.10.10">
    <property type="entry name" value="Endonuclease/exonuclease/phosphatase"/>
    <property type="match status" value="1"/>
</dbReference>
<name>A0ABS9TIW0_9PSEU</name>